<evidence type="ECO:0000256" key="3">
    <source>
        <dbReference type="ARBA" id="ARBA00023315"/>
    </source>
</evidence>
<evidence type="ECO:0000313" key="6">
    <source>
        <dbReference type="EMBL" id="GHH54184.1"/>
    </source>
</evidence>
<keyword evidence="3 6" id="KW-0012">Acyltransferase</keyword>
<evidence type="ECO:0000256" key="4">
    <source>
        <dbReference type="SAM" id="MobiDB-lite"/>
    </source>
</evidence>
<feature type="domain" description="Phospholipid/glycerol acyltransferase" evidence="5">
    <location>
        <begin position="59"/>
        <end position="171"/>
    </location>
</feature>
<dbReference type="RefSeq" id="WP_434026897.1">
    <property type="nucleotide sequence ID" value="NZ_BNBA01000014.1"/>
</dbReference>
<comment type="caution">
    <text evidence="6">The sequence shown here is derived from an EMBL/GenBank/DDBJ whole genome shotgun (WGS) entry which is preliminary data.</text>
</comment>
<evidence type="ECO:0000256" key="2">
    <source>
        <dbReference type="ARBA" id="ARBA00022679"/>
    </source>
</evidence>
<proteinExistence type="predicted"/>
<evidence type="ECO:0000256" key="1">
    <source>
        <dbReference type="ARBA" id="ARBA00005189"/>
    </source>
</evidence>
<dbReference type="GO" id="GO:0006654">
    <property type="term" value="P:phosphatidic acid biosynthetic process"/>
    <property type="evidence" value="ECO:0007669"/>
    <property type="project" value="TreeGrafter"/>
</dbReference>
<protein>
    <submittedName>
        <fullName evidence="6">Acyltransferase</fullName>
    </submittedName>
</protein>
<reference evidence="6" key="2">
    <citation type="submission" date="2020-09" db="EMBL/GenBank/DDBJ databases">
        <authorList>
            <person name="Sun Q."/>
            <person name="Ohkuma M."/>
        </authorList>
    </citation>
    <scope>NUCLEOTIDE SEQUENCE</scope>
    <source>
        <strain evidence="6">JCM 13306</strain>
    </source>
</reference>
<accession>A0A919KHW9</accession>
<reference evidence="6" key="1">
    <citation type="journal article" date="2014" name="Int. J. Syst. Evol. Microbiol.">
        <title>Complete genome sequence of Corynebacterium casei LMG S-19264T (=DSM 44701T), isolated from a smear-ripened cheese.</title>
        <authorList>
            <consortium name="US DOE Joint Genome Institute (JGI-PGF)"/>
            <person name="Walter F."/>
            <person name="Albersmeier A."/>
            <person name="Kalinowski J."/>
            <person name="Ruckert C."/>
        </authorList>
    </citation>
    <scope>NUCLEOTIDE SEQUENCE</scope>
    <source>
        <strain evidence="6">JCM 13306</strain>
    </source>
</reference>
<dbReference type="PANTHER" id="PTHR10434">
    <property type="entry name" value="1-ACYL-SN-GLYCEROL-3-PHOSPHATE ACYLTRANSFERASE"/>
    <property type="match status" value="1"/>
</dbReference>
<evidence type="ECO:0000259" key="5">
    <source>
        <dbReference type="SMART" id="SM00563"/>
    </source>
</evidence>
<keyword evidence="7" id="KW-1185">Reference proteome</keyword>
<dbReference type="EMBL" id="BNBA01000014">
    <property type="protein sequence ID" value="GHH54184.1"/>
    <property type="molecule type" value="Genomic_DNA"/>
</dbReference>
<dbReference type="InterPro" id="IPR002123">
    <property type="entry name" value="Plipid/glycerol_acylTrfase"/>
</dbReference>
<keyword evidence="2" id="KW-0808">Transferase</keyword>
<dbReference type="PANTHER" id="PTHR10434:SF9">
    <property type="entry name" value="PHOSPHOLIPID_GLYCEROL ACYLTRANSFERASE DOMAIN-CONTAINING PROTEIN"/>
    <property type="match status" value="1"/>
</dbReference>
<name>A0A919KHW9_9XANT</name>
<dbReference type="Pfam" id="PF01553">
    <property type="entry name" value="Acyltransferase"/>
    <property type="match status" value="1"/>
</dbReference>
<dbReference type="AlphaFoldDB" id="A0A919KHW9"/>
<dbReference type="CDD" id="cd07988">
    <property type="entry name" value="LPLAT_ABO13168-like"/>
    <property type="match status" value="1"/>
</dbReference>
<dbReference type="Proteomes" id="UP000623958">
    <property type="component" value="Unassembled WGS sequence"/>
</dbReference>
<feature type="region of interest" description="Disordered" evidence="4">
    <location>
        <begin position="1"/>
        <end position="23"/>
    </location>
</feature>
<dbReference type="SMART" id="SM00563">
    <property type="entry name" value="PlsC"/>
    <property type="match status" value="1"/>
</dbReference>
<sequence>MSQTVPPLPPPAPLDPLRQPSPPNMPPAHGPFVRWLGRTALRLSGWKIVGRLPDLSKLVMIVAPHSSNWDGFVGFAAKFALGFGVKVLGKASLFWWPLGPLLKRLGAIPLDRSSPQGTIGQAIRLIRESDRLWYVLTPEGTRKRVEQWKAGFWKIAQGAGVPILPVYFDYPSKTIGVGEPFWPGQDMEADIAAIRTWYRPWMGKNRGTV</sequence>
<comment type="pathway">
    <text evidence="1">Lipid metabolism.</text>
</comment>
<gene>
    <name evidence="6" type="ORF">GCM10009090_20600</name>
</gene>
<dbReference type="GO" id="GO:0003841">
    <property type="term" value="F:1-acylglycerol-3-phosphate O-acyltransferase activity"/>
    <property type="evidence" value="ECO:0007669"/>
    <property type="project" value="TreeGrafter"/>
</dbReference>
<evidence type="ECO:0000313" key="7">
    <source>
        <dbReference type="Proteomes" id="UP000623958"/>
    </source>
</evidence>
<organism evidence="6 7">
    <name type="scientific">Xanthomonas boreopolis</name>
    <dbReference type="NCBI Taxonomy" id="86183"/>
    <lineage>
        <taxon>Bacteria</taxon>
        <taxon>Pseudomonadati</taxon>
        <taxon>Pseudomonadota</taxon>
        <taxon>Gammaproteobacteria</taxon>
        <taxon>Lysobacterales</taxon>
        <taxon>Lysobacteraceae</taxon>
        <taxon>Xanthomonas</taxon>
    </lineage>
</organism>
<dbReference type="SUPFAM" id="SSF69593">
    <property type="entry name" value="Glycerol-3-phosphate (1)-acyltransferase"/>
    <property type="match status" value="1"/>
</dbReference>